<dbReference type="EMBL" id="JALNTZ010000001">
    <property type="protein sequence ID" value="KAJ3666646.1"/>
    <property type="molecule type" value="Genomic_DNA"/>
</dbReference>
<organism evidence="1 2">
    <name type="scientific">Zophobas morio</name>
    <dbReference type="NCBI Taxonomy" id="2755281"/>
    <lineage>
        <taxon>Eukaryota</taxon>
        <taxon>Metazoa</taxon>
        <taxon>Ecdysozoa</taxon>
        <taxon>Arthropoda</taxon>
        <taxon>Hexapoda</taxon>
        <taxon>Insecta</taxon>
        <taxon>Pterygota</taxon>
        <taxon>Neoptera</taxon>
        <taxon>Endopterygota</taxon>
        <taxon>Coleoptera</taxon>
        <taxon>Polyphaga</taxon>
        <taxon>Cucujiformia</taxon>
        <taxon>Tenebrionidae</taxon>
        <taxon>Zophobas</taxon>
    </lineage>
</organism>
<dbReference type="Proteomes" id="UP001168821">
    <property type="component" value="Unassembled WGS sequence"/>
</dbReference>
<keyword evidence="2" id="KW-1185">Reference proteome</keyword>
<name>A0AA38J441_9CUCU</name>
<dbReference type="AlphaFoldDB" id="A0AA38J441"/>
<comment type="caution">
    <text evidence="1">The sequence shown here is derived from an EMBL/GenBank/DDBJ whole genome shotgun (WGS) entry which is preliminary data.</text>
</comment>
<evidence type="ECO:0000313" key="1">
    <source>
        <dbReference type="EMBL" id="KAJ3666646.1"/>
    </source>
</evidence>
<evidence type="ECO:0000313" key="2">
    <source>
        <dbReference type="Proteomes" id="UP001168821"/>
    </source>
</evidence>
<proteinExistence type="predicted"/>
<protein>
    <submittedName>
        <fullName evidence="1">Uncharacterized protein</fullName>
    </submittedName>
</protein>
<sequence length="113" mass="12879">MRFSKLGFLFFARRQNGGTYVWRLQDVLDGAQEARATIAEELGSLRVPMSHGVGRRRPEPSKRHTWSIHGHHSIYGSCIVAKYWLLGLDGIEEQKNIESARAIVFCCGSFREE</sequence>
<gene>
    <name evidence="1" type="ORF">Zmor_002081</name>
</gene>
<accession>A0AA38J441</accession>
<reference evidence="1" key="1">
    <citation type="journal article" date="2023" name="G3 (Bethesda)">
        <title>Whole genome assemblies of Zophobas morio and Tenebrio molitor.</title>
        <authorList>
            <person name="Kaur S."/>
            <person name="Stinson S.A."/>
            <person name="diCenzo G.C."/>
        </authorList>
    </citation>
    <scope>NUCLEOTIDE SEQUENCE</scope>
    <source>
        <strain evidence="1">QUZm001</strain>
    </source>
</reference>